<gene>
    <name evidence="2" type="ORF">FHR60_000296</name>
</gene>
<protein>
    <submittedName>
        <fullName evidence="2">Uncharacterized protein</fullName>
    </submittedName>
</protein>
<evidence type="ECO:0000256" key="1">
    <source>
        <dbReference type="SAM" id="MobiDB-lite"/>
    </source>
</evidence>
<name>A0ABR6JFU8_9XANT</name>
<reference evidence="2 3" key="1">
    <citation type="submission" date="2020-08" db="EMBL/GenBank/DDBJ databases">
        <title>Studying the diversity of plant-associated saprophytic bacteria and their role in host health and plant-pathogen interactions.</title>
        <authorList>
            <person name="Potnis N."/>
        </authorList>
    </citation>
    <scope>NUCLEOTIDE SEQUENCE [LARGE SCALE GENOMIC DNA]</scope>
    <source>
        <strain evidence="2 3">F16</strain>
    </source>
</reference>
<dbReference type="Proteomes" id="UP000554726">
    <property type="component" value="Unassembled WGS sequence"/>
</dbReference>
<dbReference type="EMBL" id="JACHNS010000001">
    <property type="protein sequence ID" value="MBB4591673.1"/>
    <property type="molecule type" value="Genomic_DNA"/>
</dbReference>
<evidence type="ECO:0000313" key="3">
    <source>
        <dbReference type="Proteomes" id="UP000554726"/>
    </source>
</evidence>
<accession>A0ABR6JFU8</accession>
<feature type="region of interest" description="Disordered" evidence="1">
    <location>
        <begin position="223"/>
        <end position="251"/>
    </location>
</feature>
<feature type="compositionally biased region" description="Basic residues" evidence="1">
    <location>
        <begin position="223"/>
        <end position="241"/>
    </location>
</feature>
<sequence>MQRQAGPARCGNPACTARIGQHGQARAWPQEPRRMIQGDLQPGVASRRLRIPARQGIEHRQHTALPRPRRDRRLAGGAAQGRDTVALPLRQPCRHGAGTGGLHRLVTHAGTEEERRRGVGHDQAQALALGLKQLGMRPPGARGDAPIDMPRIVTGHVLARLGIFHPTPARGGRHRPHQPMPATPRLPAMLRGAAQRDQLGKAGAQAVTGHGCRWVRWGEGRNRRHRARAGGRHTSVARRPIRAAESCPATR</sequence>
<proteinExistence type="predicted"/>
<feature type="region of interest" description="Disordered" evidence="1">
    <location>
        <begin position="57"/>
        <end position="79"/>
    </location>
</feature>
<comment type="caution">
    <text evidence="2">The sequence shown here is derived from an EMBL/GenBank/DDBJ whole genome shotgun (WGS) entry which is preliminary data.</text>
</comment>
<evidence type="ECO:0000313" key="2">
    <source>
        <dbReference type="EMBL" id="MBB4591673.1"/>
    </source>
</evidence>
<organism evidence="2 3">
    <name type="scientific">Xanthomonas cannabis</name>
    <dbReference type="NCBI Taxonomy" id="1885674"/>
    <lineage>
        <taxon>Bacteria</taxon>
        <taxon>Pseudomonadati</taxon>
        <taxon>Pseudomonadota</taxon>
        <taxon>Gammaproteobacteria</taxon>
        <taxon>Lysobacterales</taxon>
        <taxon>Lysobacteraceae</taxon>
        <taxon>Xanthomonas</taxon>
    </lineage>
</organism>
<keyword evidence="3" id="KW-1185">Reference proteome</keyword>